<organism evidence="5">
    <name type="scientific">Actinomadura kijaniata</name>
    <dbReference type="NCBI Taxonomy" id="46161"/>
    <lineage>
        <taxon>Bacteria</taxon>
        <taxon>Bacillati</taxon>
        <taxon>Actinomycetota</taxon>
        <taxon>Actinomycetes</taxon>
        <taxon>Streptosporangiales</taxon>
        <taxon>Thermomonosporaceae</taxon>
        <taxon>Actinomadura</taxon>
    </lineage>
</organism>
<dbReference type="GO" id="GO:0032259">
    <property type="term" value="P:methylation"/>
    <property type="evidence" value="ECO:0007669"/>
    <property type="project" value="UniProtKB-KW"/>
</dbReference>
<reference evidence="5" key="1">
    <citation type="journal article" date="2007" name="J. Am. Chem. Soc.">
        <title>Elucidation of the kijanimicin gene cluster: insights into the biosynthesis of spirotetronate antibiotics and nitrosugars.</title>
        <authorList>
            <person name="Zhang H."/>
            <person name="White-Phillip J.A."/>
            <person name="Melancon C.E."/>
            <person name="Kwon H.-J."/>
            <person name="Yu W.-L."/>
            <person name="Liu H.-W."/>
        </authorList>
    </citation>
    <scope>NUCLEOTIDE SEQUENCE</scope>
</reference>
<gene>
    <name evidence="5" type="ORF">KijD8</name>
</gene>
<feature type="domain" description="Methyltransferase" evidence="4">
    <location>
        <begin position="43"/>
        <end position="158"/>
    </location>
</feature>
<name>B3TMR6_ACTKI</name>
<dbReference type="Pfam" id="PF13847">
    <property type="entry name" value="Methyltransf_31"/>
    <property type="match status" value="1"/>
</dbReference>
<dbReference type="InterPro" id="IPR025714">
    <property type="entry name" value="Methyltranfer_dom"/>
</dbReference>
<evidence type="ECO:0000256" key="2">
    <source>
        <dbReference type="ARBA" id="ARBA00022679"/>
    </source>
</evidence>
<protein>
    <submittedName>
        <fullName evidence="5">SAM-dependent methyltransferase</fullName>
    </submittedName>
</protein>
<keyword evidence="2 5" id="KW-0808">Transferase</keyword>
<proteinExistence type="predicted"/>
<keyword evidence="3" id="KW-0949">S-adenosyl-L-methionine</keyword>
<evidence type="ECO:0000256" key="3">
    <source>
        <dbReference type="ARBA" id="ARBA00022691"/>
    </source>
</evidence>
<keyword evidence="1 5" id="KW-0489">Methyltransferase</keyword>
<dbReference type="EMBL" id="EU301739">
    <property type="protein sequence ID" value="ACB46496.1"/>
    <property type="molecule type" value="Genomic_DNA"/>
</dbReference>
<sequence length="260" mass="28470">MLDSAHFDHRLANFQQWQETPWGQLRYSVVEANLARHLGDRPLRVLDVAGGNGRDAVRLALRGHHVTVLDSAPISLAGAEELAAERGVADRIEVREGDAHDVPELFPDQDFDLLLCHNLLQYVPDRAVVVRAIARRLRPGGLLSVVGPNAVAVPLEAAVRELDLDAALRAVDSSTKPNQVYGADVPVLTADEIGGHFRDAGLDVVGHHGVLSVCHLIADNEIKYDPEFFARLEKLEHTLAERAPYPSTARMFHLVGRLPG</sequence>
<dbReference type="PANTHER" id="PTHR43464:SF19">
    <property type="entry name" value="UBIQUINONE BIOSYNTHESIS O-METHYLTRANSFERASE, MITOCHONDRIAL"/>
    <property type="match status" value="1"/>
</dbReference>
<evidence type="ECO:0000259" key="4">
    <source>
        <dbReference type="Pfam" id="PF13847"/>
    </source>
</evidence>
<dbReference type="SUPFAM" id="SSF53335">
    <property type="entry name" value="S-adenosyl-L-methionine-dependent methyltransferases"/>
    <property type="match status" value="1"/>
</dbReference>
<dbReference type="PANTHER" id="PTHR43464">
    <property type="entry name" value="METHYLTRANSFERASE"/>
    <property type="match status" value="1"/>
</dbReference>
<dbReference type="InterPro" id="IPR029063">
    <property type="entry name" value="SAM-dependent_MTases_sf"/>
</dbReference>
<evidence type="ECO:0000256" key="1">
    <source>
        <dbReference type="ARBA" id="ARBA00022603"/>
    </source>
</evidence>
<dbReference type="Gene3D" id="3.40.50.150">
    <property type="entry name" value="Vaccinia Virus protein VP39"/>
    <property type="match status" value="1"/>
</dbReference>
<dbReference type="GO" id="GO:0008168">
    <property type="term" value="F:methyltransferase activity"/>
    <property type="evidence" value="ECO:0007669"/>
    <property type="project" value="UniProtKB-KW"/>
</dbReference>
<accession>B3TMR6</accession>
<evidence type="ECO:0000313" key="5">
    <source>
        <dbReference type="EMBL" id="ACB46496.1"/>
    </source>
</evidence>
<dbReference type="AlphaFoldDB" id="B3TMR6"/>
<dbReference type="CDD" id="cd02440">
    <property type="entry name" value="AdoMet_MTases"/>
    <property type="match status" value="1"/>
</dbReference>